<feature type="transmembrane region" description="Helical" evidence="6">
    <location>
        <begin position="132"/>
        <end position="156"/>
    </location>
</feature>
<comment type="function">
    <text evidence="6">Serine protease involved in intramembrane proteolysis.</text>
</comment>
<organism evidence="9 10">
    <name type="scientific">Ilex paraguariensis</name>
    <name type="common">yerba mate</name>
    <dbReference type="NCBI Taxonomy" id="185542"/>
    <lineage>
        <taxon>Eukaryota</taxon>
        <taxon>Viridiplantae</taxon>
        <taxon>Streptophyta</taxon>
        <taxon>Embryophyta</taxon>
        <taxon>Tracheophyta</taxon>
        <taxon>Spermatophyta</taxon>
        <taxon>Magnoliopsida</taxon>
        <taxon>eudicotyledons</taxon>
        <taxon>Gunneridae</taxon>
        <taxon>Pentapetalae</taxon>
        <taxon>asterids</taxon>
        <taxon>campanulids</taxon>
        <taxon>Aquifoliales</taxon>
        <taxon>Aquifoliaceae</taxon>
        <taxon>Ilex</taxon>
    </lineage>
</organism>
<evidence type="ECO:0000313" key="10">
    <source>
        <dbReference type="Proteomes" id="UP001642360"/>
    </source>
</evidence>
<comment type="catalytic activity">
    <reaction evidence="6">
        <text>Cleaves type-1 transmembrane domains using a catalytic dyad composed of serine and histidine that are contributed by different transmembrane domains.</text>
        <dbReference type="EC" id="3.4.21.105"/>
    </reaction>
</comment>
<protein>
    <recommendedName>
        <fullName evidence="6">RHOMBOID-like protein</fullName>
        <ecNumber evidence="6">3.4.21.105</ecNumber>
    </recommendedName>
</protein>
<dbReference type="EMBL" id="CAUOFW020001408">
    <property type="protein sequence ID" value="CAK9144623.1"/>
    <property type="molecule type" value="Genomic_DNA"/>
</dbReference>
<dbReference type="InterPro" id="IPR035952">
    <property type="entry name" value="Rhomboid-like_sf"/>
</dbReference>
<proteinExistence type="inferred from homology"/>
<gene>
    <name evidence="9" type="ORF">ILEXP_LOCUS12376</name>
</gene>
<evidence type="ECO:0000256" key="4">
    <source>
        <dbReference type="ARBA" id="ARBA00022989"/>
    </source>
</evidence>
<feature type="domain" description="Peptidase S54 rhomboid" evidence="8">
    <location>
        <begin position="127"/>
        <end position="165"/>
    </location>
</feature>
<dbReference type="SUPFAM" id="SSF144091">
    <property type="entry name" value="Rhomboid-like"/>
    <property type="match status" value="1"/>
</dbReference>
<reference evidence="9 10" key="1">
    <citation type="submission" date="2024-02" db="EMBL/GenBank/DDBJ databases">
        <authorList>
            <person name="Vignale AGUSTIN F."/>
            <person name="Sosa J E."/>
            <person name="Modenutti C."/>
        </authorList>
    </citation>
    <scope>NUCLEOTIDE SEQUENCE [LARGE SCALE GENOMIC DNA]</scope>
</reference>
<feature type="transmembrane region" description="Helical" evidence="6">
    <location>
        <begin position="176"/>
        <end position="194"/>
    </location>
</feature>
<dbReference type="Pfam" id="PF01694">
    <property type="entry name" value="Rhomboid"/>
    <property type="match status" value="1"/>
</dbReference>
<evidence type="ECO:0000256" key="2">
    <source>
        <dbReference type="ARBA" id="ARBA00009045"/>
    </source>
</evidence>
<dbReference type="GO" id="GO:0016020">
    <property type="term" value="C:membrane"/>
    <property type="evidence" value="ECO:0007669"/>
    <property type="project" value="UniProtKB-SubCell"/>
</dbReference>
<evidence type="ECO:0000259" key="8">
    <source>
        <dbReference type="Pfam" id="PF01694"/>
    </source>
</evidence>
<keyword evidence="6" id="KW-0645">Protease</keyword>
<dbReference type="EC" id="3.4.21.105" evidence="6"/>
<keyword evidence="6" id="KW-0720">Serine protease</keyword>
<evidence type="ECO:0000256" key="7">
    <source>
        <dbReference type="SAM" id="MobiDB-lite"/>
    </source>
</evidence>
<evidence type="ECO:0000256" key="1">
    <source>
        <dbReference type="ARBA" id="ARBA00004141"/>
    </source>
</evidence>
<comment type="subcellular location">
    <subcellularLocation>
        <location evidence="1 6">Membrane</location>
        <topology evidence="1 6">Multi-pass membrane protein</topology>
    </subcellularLocation>
</comment>
<feature type="transmembrane region" description="Helical" evidence="6">
    <location>
        <begin position="53"/>
        <end position="75"/>
    </location>
</feature>
<feature type="region of interest" description="Disordered" evidence="7">
    <location>
        <begin position="22"/>
        <end position="43"/>
    </location>
</feature>
<keyword evidence="5 6" id="KW-0472">Membrane</keyword>
<dbReference type="GO" id="GO:0008236">
    <property type="term" value="F:serine-type peptidase activity"/>
    <property type="evidence" value="ECO:0007669"/>
    <property type="project" value="UniProtKB-KW"/>
</dbReference>
<name>A0ABC8RIS4_9AQUA</name>
<comment type="caution">
    <text evidence="6">Lacks conserved residue(s) required for the propagation of feature annotation.</text>
</comment>
<dbReference type="Proteomes" id="UP001642360">
    <property type="component" value="Unassembled WGS sequence"/>
</dbReference>
<dbReference type="PANTHER" id="PTHR22936:SF107">
    <property type="entry name" value="RHOMBOID-LIKE PROTEIN 1"/>
    <property type="match status" value="1"/>
</dbReference>
<dbReference type="InterPro" id="IPR002610">
    <property type="entry name" value="Peptidase_S54_rhomboid-like"/>
</dbReference>
<keyword evidence="3 6" id="KW-0812">Transmembrane</keyword>
<dbReference type="GO" id="GO:0006508">
    <property type="term" value="P:proteolysis"/>
    <property type="evidence" value="ECO:0007669"/>
    <property type="project" value="UniProtKB-KW"/>
</dbReference>
<evidence type="ECO:0000256" key="6">
    <source>
        <dbReference type="RuleBase" id="RU362115"/>
    </source>
</evidence>
<dbReference type="AlphaFoldDB" id="A0ABC8RIS4"/>
<sequence length="317" mass="35482">MGRTPAHSSPESNLEIKIQSRLSDPHPLGPQPPRSRHHHHHPPPRDFHLFKKWFPWLVPTIVVVNIGLFVMAMYINDCPRTSQSCLGAHILGRFAFQNTTENPLLGPSAATLLKIGALQAEKVVKGHQAWRLVTCMWLHAGVFHVLANMLSLLFVGIRLEKEFGFAVGILPHVDNFAHLGGFASGFLLGFVLLVRPHFGWVNQRNAPPGYFGTSTKSKYKIYQYILLGLSLILLIIGFTFGLVLLLRGVDGNEHCSWCHYLSCVPTPLWNCDKQCTSIQYGNQLKLTCLQNHKSMNYVLANGNNTSEIQQLCSDLCN</sequence>
<dbReference type="PANTHER" id="PTHR22936">
    <property type="entry name" value="RHOMBOID-RELATED"/>
    <property type="match status" value="1"/>
</dbReference>
<comment type="similarity">
    <text evidence="2 6">Belongs to the peptidase S54 family.</text>
</comment>
<dbReference type="Gene3D" id="1.20.1540.10">
    <property type="entry name" value="Rhomboid-like"/>
    <property type="match status" value="1"/>
</dbReference>
<dbReference type="InterPro" id="IPR022764">
    <property type="entry name" value="Peptidase_S54_rhomboid_dom"/>
</dbReference>
<keyword evidence="6" id="KW-0378">Hydrolase</keyword>
<evidence type="ECO:0000256" key="3">
    <source>
        <dbReference type="ARBA" id="ARBA00022692"/>
    </source>
</evidence>
<keyword evidence="4 6" id="KW-1133">Transmembrane helix</keyword>
<evidence type="ECO:0000256" key="5">
    <source>
        <dbReference type="ARBA" id="ARBA00023136"/>
    </source>
</evidence>
<evidence type="ECO:0000313" key="9">
    <source>
        <dbReference type="EMBL" id="CAK9144623.1"/>
    </source>
</evidence>
<feature type="transmembrane region" description="Helical" evidence="6">
    <location>
        <begin position="224"/>
        <end position="246"/>
    </location>
</feature>
<comment type="caution">
    <text evidence="9">The sequence shown here is derived from an EMBL/GenBank/DDBJ whole genome shotgun (WGS) entry which is preliminary data.</text>
</comment>
<accession>A0ABC8RIS4</accession>
<keyword evidence="10" id="KW-1185">Reference proteome</keyword>